<keyword evidence="2 5" id="KW-0863">Zinc-finger</keyword>
<accession>A0A224ZC47</accession>
<organism evidence="8">
    <name type="scientific">Rhipicephalus zambeziensis</name>
    <dbReference type="NCBI Taxonomy" id="60191"/>
    <lineage>
        <taxon>Eukaryota</taxon>
        <taxon>Metazoa</taxon>
        <taxon>Ecdysozoa</taxon>
        <taxon>Arthropoda</taxon>
        <taxon>Chelicerata</taxon>
        <taxon>Arachnida</taxon>
        <taxon>Acari</taxon>
        <taxon>Parasitiformes</taxon>
        <taxon>Ixodida</taxon>
        <taxon>Ixodoidea</taxon>
        <taxon>Ixodidae</taxon>
        <taxon>Rhipicephalinae</taxon>
        <taxon>Rhipicephalus</taxon>
        <taxon>Rhipicephalus</taxon>
    </lineage>
</organism>
<feature type="domain" description="THAP-type" evidence="7">
    <location>
        <begin position="1"/>
        <end position="101"/>
    </location>
</feature>
<dbReference type="SUPFAM" id="SSF57716">
    <property type="entry name" value="Glucocorticoid receptor-like (DNA-binding domain)"/>
    <property type="match status" value="1"/>
</dbReference>
<evidence type="ECO:0000259" key="7">
    <source>
        <dbReference type="PROSITE" id="PS50950"/>
    </source>
</evidence>
<feature type="compositionally biased region" description="Basic and acidic residues" evidence="6">
    <location>
        <begin position="146"/>
        <end position="156"/>
    </location>
</feature>
<dbReference type="GO" id="GO:0008270">
    <property type="term" value="F:zinc ion binding"/>
    <property type="evidence" value="ECO:0007669"/>
    <property type="project" value="UniProtKB-KW"/>
</dbReference>
<keyword evidence="3" id="KW-0862">Zinc</keyword>
<sequence>MGRRKGKVCAVVACKNCDGDIKRWKTSVCETHAPLLHQHCPCPSPFSMHRIPQGERNKVIRQCWLDNLQRENFNPDTSARVCSIHFVDGRPTEDNPYPTLHLGTLNVQHTGRTNGTCGTAQSQLDGSLQLGAPCGSRPQHSVINGHSEEDKAHDSASSEPLQSSRLGPGIITYQRPFRGNKGAAVSRKCLSCGCNCKAIRKMDKGIQAQPTPGQLLSRDVTIGHTPRQSHCSRTDHDDVAAEPVHEAAPSLACNLGQGVETSPEPVHEPNHVTDKSVQVRLLTRHKESQANEKKILSTVATQTEPQAVFSGCRRT</sequence>
<dbReference type="SMART" id="SM00980">
    <property type="entry name" value="THAP"/>
    <property type="match status" value="1"/>
</dbReference>
<dbReference type="InterPro" id="IPR006612">
    <property type="entry name" value="THAP_Znf"/>
</dbReference>
<feature type="region of interest" description="Disordered" evidence="6">
    <location>
        <begin position="128"/>
        <end position="167"/>
    </location>
</feature>
<keyword evidence="1" id="KW-0479">Metal-binding</keyword>
<evidence type="ECO:0000313" key="8">
    <source>
        <dbReference type="EMBL" id="MAA24612.1"/>
    </source>
</evidence>
<proteinExistence type="predicted"/>
<name>A0A224ZC47_9ACAR</name>
<dbReference type="EMBL" id="GFPF01013466">
    <property type="protein sequence ID" value="MAA24612.1"/>
    <property type="molecule type" value="Transcribed_RNA"/>
</dbReference>
<evidence type="ECO:0000256" key="6">
    <source>
        <dbReference type="SAM" id="MobiDB-lite"/>
    </source>
</evidence>
<evidence type="ECO:0000256" key="2">
    <source>
        <dbReference type="ARBA" id="ARBA00022771"/>
    </source>
</evidence>
<evidence type="ECO:0000256" key="5">
    <source>
        <dbReference type="PROSITE-ProRule" id="PRU00309"/>
    </source>
</evidence>
<protein>
    <submittedName>
        <fullName evidence="8">Zinc finger protein</fullName>
    </submittedName>
</protein>
<dbReference type="AlphaFoldDB" id="A0A224ZC47"/>
<evidence type="ECO:0000256" key="1">
    <source>
        <dbReference type="ARBA" id="ARBA00022723"/>
    </source>
</evidence>
<reference evidence="8" key="1">
    <citation type="journal article" date="2017" name="Parasit. Vectors">
        <title>Sialotranscriptomics of Rhipicephalus zambeziensis reveals intricate expression profiles of secretory proteins and suggests tight temporal transcriptional regulation during blood-feeding.</title>
        <authorList>
            <person name="de Castro M.H."/>
            <person name="de Klerk D."/>
            <person name="Pienaar R."/>
            <person name="Rees D.J.G."/>
            <person name="Mans B.J."/>
        </authorList>
    </citation>
    <scope>NUCLEOTIDE SEQUENCE</scope>
    <source>
        <tissue evidence="8">Salivary glands</tissue>
    </source>
</reference>
<dbReference type="Pfam" id="PF05485">
    <property type="entry name" value="THAP"/>
    <property type="match status" value="1"/>
</dbReference>
<dbReference type="PROSITE" id="PS50950">
    <property type="entry name" value="ZF_THAP"/>
    <property type="match status" value="1"/>
</dbReference>
<keyword evidence="4 5" id="KW-0238">DNA-binding</keyword>
<evidence type="ECO:0000256" key="3">
    <source>
        <dbReference type="ARBA" id="ARBA00022833"/>
    </source>
</evidence>
<evidence type="ECO:0000256" key="4">
    <source>
        <dbReference type="ARBA" id="ARBA00023125"/>
    </source>
</evidence>
<dbReference type="GO" id="GO:0003677">
    <property type="term" value="F:DNA binding"/>
    <property type="evidence" value="ECO:0007669"/>
    <property type="project" value="UniProtKB-UniRule"/>
</dbReference>